<feature type="non-terminal residue" evidence="2">
    <location>
        <position position="321"/>
    </location>
</feature>
<reference evidence="2 3" key="1">
    <citation type="journal article" date="2015" name="BMC Genomics">
        <title>Insights from the genome of Ophiocordyceps polyrhachis-furcata to pathogenicity and host specificity in insect fungi.</title>
        <authorList>
            <person name="Wichadakul D."/>
            <person name="Kobmoo N."/>
            <person name="Ingsriswang S."/>
            <person name="Tangphatsornruang S."/>
            <person name="Chantasingh D."/>
            <person name="Luangsa-ard J.J."/>
            <person name="Eurwilaichitr L."/>
        </authorList>
    </citation>
    <scope>NUCLEOTIDE SEQUENCE [LARGE SCALE GENOMIC DNA]</scope>
    <source>
        <strain evidence="2 3">BCC 54312</strain>
    </source>
</reference>
<keyword evidence="1" id="KW-1133">Transmembrane helix</keyword>
<dbReference type="Proteomes" id="UP000253664">
    <property type="component" value="Unassembled WGS sequence"/>
</dbReference>
<accession>A0A367LF66</accession>
<proteinExistence type="predicted"/>
<evidence type="ECO:0000256" key="1">
    <source>
        <dbReference type="SAM" id="Phobius"/>
    </source>
</evidence>
<name>A0A367LF66_9HYPO</name>
<keyword evidence="3" id="KW-1185">Reference proteome</keyword>
<gene>
    <name evidence="2" type="ORF">L249_0659</name>
</gene>
<comment type="caution">
    <text evidence="2">The sequence shown here is derived from an EMBL/GenBank/DDBJ whole genome shotgun (WGS) entry which is preliminary data.</text>
</comment>
<sequence length="321" mass="35954">LPTAIHNRPQKAPSKRSLEDRYKAPIHPAGLVRLTHLPLGVHHLRRRLLLQPGRLGRKLPLLLLVNVVHVTRRRHARALALLVLLVLVLNQLLLLLEHLEPLLVGRRPLGVVHLELHLVEELLRYGGEDADEGVDLVPFRLRALPALLSTSSVDGTPSRSRRSSQVCRSVRIRAGDTLCVRIPRAAHAVCSSDTVKLSTPSKLMALSSRLICRIRCRTWYRSIMSVPNVLRFMYRHIDTSCGRERLSSVTSSRKTLQTRITSSRVGVSPVDRTLRKKLANSSLCAVAALRGRPVSLSVCLRNALTSLRVDRRRLALASFDF</sequence>
<feature type="non-terminal residue" evidence="2">
    <location>
        <position position="1"/>
    </location>
</feature>
<evidence type="ECO:0000313" key="2">
    <source>
        <dbReference type="EMBL" id="RCI13063.1"/>
    </source>
</evidence>
<protein>
    <submittedName>
        <fullName evidence="2">Uncharacterized protein</fullName>
    </submittedName>
</protein>
<keyword evidence="1" id="KW-0472">Membrane</keyword>
<feature type="transmembrane region" description="Helical" evidence="1">
    <location>
        <begin position="78"/>
        <end position="96"/>
    </location>
</feature>
<dbReference type="AlphaFoldDB" id="A0A367LF66"/>
<evidence type="ECO:0000313" key="3">
    <source>
        <dbReference type="Proteomes" id="UP000253664"/>
    </source>
</evidence>
<dbReference type="EMBL" id="LKCN02000007">
    <property type="protein sequence ID" value="RCI13063.1"/>
    <property type="molecule type" value="Genomic_DNA"/>
</dbReference>
<organism evidence="2 3">
    <name type="scientific">Ophiocordyceps polyrhachis-furcata BCC 54312</name>
    <dbReference type="NCBI Taxonomy" id="1330021"/>
    <lineage>
        <taxon>Eukaryota</taxon>
        <taxon>Fungi</taxon>
        <taxon>Dikarya</taxon>
        <taxon>Ascomycota</taxon>
        <taxon>Pezizomycotina</taxon>
        <taxon>Sordariomycetes</taxon>
        <taxon>Hypocreomycetidae</taxon>
        <taxon>Hypocreales</taxon>
        <taxon>Ophiocordycipitaceae</taxon>
        <taxon>Ophiocordyceps</taxon>
    </lineage>
</organism>
<keyword evidence="1" id="KW-0812">Transmembrane</keyword>